<accession>A0A2A4EN71</accession>
<evidence type="ECO:0000256" key="5">
    <source>
        <dbReference type="SAM" id="Phobius"/>
    </source>
</evidence>
<dbReference type="InterPro" id="IPR020846">
    <property type="entry name" value="MFS_dom"/>
</dbReference>
<dbReference type="InterPro" id="IPR011701">
    <property type="entry name" value="MFS"/>
</dbReference>
<feature type="domain" description="Major facilitator superfamily (MFS) profile" evidence="6">
    <location>
        <begin position="15"/>
        <end position="505"/>
    </location>
</feature>
<dbReference type="Gene3D" id="1.20.1250.20">
    <property type="entry name" value="MFS general substrate transporter like domains"/>
    <property type="match status" value="1"/>
</dbReference>
<organism evidence="7 8">
    <name type="scientific">Paraburkholderia acidicola</name>
    <dbReference type="NCBI Taxonomy" id="1912599"/>
    <lineage>
        <taxon>Bacteria</taxon>
        <taxon>Pseudomonadati</taxon>
        <taxon>Pseudomonadota</taxon>
        <taxon>Betaproteobacteria</taxon>
        <taxon>Burkholderiales</taxon>
        <taxon>Burkholderiaceae</taxon>
        <taxon>Paraburkholderia</taxon>
    </lineage>
</organism>
<dbReference type="InterPro" id="IPR005829">
    <property type="entry name" value="Sugar_transporter_CS"/>
</dbReference>
<feature type="transmembrane region" description="Helical" evidence="5">
    <location>
        <begin position="299"/>
        <end position="321"/>
    </location>
</feature>
<evidence type="ECO:0000256" key="3">
    <source>
        <dbReference type="ARBA" id="ARBA00022989"/>
    </source>
</evidence>
<protein>
    <submittedName>
        <fullName evidence="7">MFS transporter</fullName>
    </submittedName>
</protein>
<dbReference type="SUPFAM" id="SSF103473">
    <property type="entry name" value="MFS general substrate transporter"/>
    <property type="match status" value="1"/>
</dbReference>
<evidence type="ECO:0000313" key="7">
    <source>
        <dbReference type="EMBL" id="PCE21852.1"/>
    </source>
</evidence>
<keyword evidence="4 5" id="KW-0472">Membrane</keyword>
<dbReference type="GO" id="GO:0022857">
    <property type="term" value="F:transmembrane transporter activity"/>
    <property type="evidence" value="ECO:0007669"/>
    <property type="project" value="InterPro"/>
</dbReference>
<comment type="caution">
    <text evidence="7">The sequence shown here is derived from an EMBL/GenBank/DDBJ whole genome shotgun (WGS) entry which is preliminary data.</text>
</comment>
<dbReference type="PROSITE" id="PS50850">
    <property type="entry name" value="MFS"/>
    <property type="match status" value="1"/>
</dbReference>
<comment type="subcellular location">
    <subcellularLocation>
        <location evidence="1">Membrane</location>
        <topology evidence="1">Multi-pass membrane protein</topology>
    </subcellularLocation>
</comment>
<evidence type="ECO:0000259" key="6">
    <source>
        <dbReference type="PROSITE" id="PS50850"/>
    </source>
</evidence>
<feature type="transmembrane region" description="Helical" evidence="5">
    <location>
        <begin position="81"/>
        <end position="105"/>
    </location>
</feature>
<name>A0A2A4EN71_9BURK</name>
<feature type="transmembrane region" description="Helical" evidence="5">
    <location>
        <begin position="205"/>
        <end position="223"/>
    </location>
</feature>
<feature type="transmembrane region" description="Helical" evidence="5">
    <location>
        <begin position="269"/>
        <end position="293"/>
    </location>
</feature>
<dbReference type="GO" id="GO:0016020">
    <property type="term" value="C:membrane"/>
    <property type="evidence" value="ECO:0007669"/>
    <property type="project" value="UniProtKB-SubCell"/>
</dbReference>
<feature type="transmembrane region" description="Helical" evidence="5">
    <location>
        <begin position="478"/>
        <end position="501"/>
    </location>
</feature>
<dbReference type="CDD" id="cd17321">
    <property type="entry name" value="MFS_MMR_MDR_like"/>
    <property type="match status" value="1"/>
</dbReference>
<feature type="transmembrane region" description="Helical" evidence="5">
    <location>
        <begin position="229"/>
        <end position="249"/>
    </location>
</feature>
<dbReference type="Pfam" id="PF07690">
    <property type="entry name" value="MFS_1"/>
    <property type="match status" value="1"/>
</dbReference>
<dbReference type="PROSITE" id="PS00216">
    <property type="entry name" value="SUGAR_TRANSPORT_1"/>
    <property type="match status" value="1"/>
</dbReference>
<dbReference type="EMBL" id="MTZV01000006">
    <property type="protein sequence ID" value="PCE21852.1"/>
    <property type="molecule type" value="Genomic_DNA"/>
</dbReference>
<evidence type="ECO:0000256" key="2">
    <source>
        <dbReference type="ARBA" id="ARBA00022692"/>
    </source>
</evidence>
<evidence type="ECO:0000313" key="8">
    <source>
        <dbReference type="Proteomes" id="UP000218022"/>
    </source>
</evidence>
<dbReference type="RefSeq" id="WP_096723151.1">
    <property type="nucleotide sequence ID" value="NZ_MTZV01000006.1"/>
</dbReference>
<evidence type="ECO:0000256" key="1">
    <source>
        <dbReference type="ARBA" id="ARBA00004141"/>
    </source>
</evidence>
<feature type="transmembrane region" description="Helical" evidence="5">
    <location>
        <begin position="361"/>
        <end position="387"/>
    </location>
</feature>
<feature type="transmembrane region" description="Helical" evidence="5">
    <location>
        <begin position="50"/>
        <end position="69"/>
    </location>
</feature>
<feature type="transmembrane region" description="Helical" evidence="5">
    <location>
        <begin position="165"/>
        <end position="185"/>
    </location>
</feature>
<dbReference type="AlphaFoldDB" id="A0A2A4EN71"/>
<proteinExistence type="predicted"/>
<dbReference type="Proteomes" id="UP000218022">
    <property type="component" value="Unassembled WGS sequence"/>
</dbReference>
<dbReference type="PANTHER" id="PTHR42718:SF49">
    <property type="entry name" value="EXPORT PROTEIN"/>
    <property type="match status" value="1"/>
</dbReference>
<gene>
    <name evidence="7" type="ORF">BWP39_19470</name>
</gene>
<feature type="transmembrane region" description="Helical" evidence="5">
    <location>
        <begin position="408"/>
        <end position="426"/>
    </location>
</feature>
<feature type="transmembrane region" description="Helical" evidence="5">
    <location>
        <begin position="328"/>
        <end position="349"/>
    </location>
</feature>
<keyword evidence="2 5" id="KW-0812">Transmembrane</keyword>
<sequence>MSHSSLQPAAARSLVLLGVCCAAVVLPLSFSAGAIATPAIGRALGGGPVALNWITNAFMLAFGSCLMAAGALADQFGRRRVFLGGIAGFALLSLLLACAPGIVWLDVLRGAQGIAAAAALAGGSAALAQEFEGHEQARAFSLLGTTFGVGLAFGPVLAGGLIEAFGWRAVFASTAVLGTAALLLAAPRMRETRSPSAGRMDWPGVASFTAMLCLFTVAILEAPSIGWSHPAICVLFVAAAFALTTFIAIERRSAHPMLDLSLFRYRRFIGVQMLPIATCYCFVVLLVLLPIRFVGIDGYTPFAAGLMMLALCGPMLFVPMLAVRCTRYASPGVVSAIGLLISAAALVWLGSVSAHAAPFAILLPMVVIGIGAGLPWGLMDGLSVSVVPKERAGMATGIFSTTRVAGEGLALAMVSAALAAIVAFRLRAALPVSLEAANGSGGGLAAAAQRLATGDLAGAAAGLPGIPLMLLREHYVAAFQWLTDGLAMITVLAALATLVYLRSSDRPEPRIAANALSDEY</sequence>
<feature type="transmembrane region" description="Helical" evidence="5">
    <location>
        <begin position="140"/>
        <end position="159"/>
    </location>
</feature>
<dbReference type="PANTHER" id="PTHR42718">
    <property type="entry name" value="MAJOR FACILITATOR SUPERFAMILY MULTIDRUG TRANSPORTER MFSC"/>
    <property type="match status" value="1"/>
</dbReference>
<dbReference type="InterPro" id="IPR036259">
    <property type="entry name" value="MFS_trans_sf"/>
</dbReference>
<keyword evidence="3 5" id="KW-1133">Transmembrane helix</keyword>
<dbReference type="OrthoDB" id="2412976at2"/>
<evidence type="ECO:0000256" key="4">
    <source>
        <dbReference type="ARBA" id="ARBA00023136"/>
    </source>
</evidence>
<feature type="transmembrane region" description="Helical" evidence="5">
    <location>
        <begin position="111"/>
        <end position="128"/>
    </location>
</feature>
<reference evidence="7 8" key="1">
    <citation type="submission" date="2017-01" db="EMBL/GenBank/DDBJ databases">
        <title>Whole-Genome Shotgun Sequencing of Two beta-Proteobacterial Species in Search of the Bulgecin Biosynthetic Cluster.</title>
        <authorList>
            <person name="Horsman M.E."/>
            <person name="Marous D.R."/>
            <person name="Li R."/>
            <person name="Oliver R.A."/>
            <person name="Byun B."/>
            <person name="Emrich S.J."/>
            <person name="Boggess B."/>
            <person name="Townsend C.A."/>
            <person name="Mobashery S."/>
        </authorList>
    </citation>
    <scope>NUCLEOTIDE SEQUENCE [LARGE SCALE GENOMIC DNA]</scope>
    <source>
        <strain evidence="7 8">ATCC 31363</strain>
    </source>
</reference>